<dbReference type="Proteomes" id="UP000186039">
    <property type="component" value="Unassembled WGS sequence"/>
</dbReference>
<evidence type="ECO:0000313" key="3">
    <source>
        <dbReference type="EMBL" id="OLQ84427.1"/>
    </source>
</evidence>
<gene>
    <name evidence="3" type="ORF">BIY20_03775</name>
</gene>
<evidence type="ECO:0008006" key="5">
    <source>
        <dbReference type="Google" id="ProtNLM"/>
    </source>
</evidence>
<accession>A0ABX3F6F1</accession>
<name>A0ABX3F6F1_9VIBR</name>
<proteinExistence type="predicted"/>
<organism evidence="3 4">
    <name type="scientific">Vibrio panuliri</name>
    <dbReference type="NCBI Taxonomy" id="1381081"/>
    <lineage>
        <taxon>Bacteria</taxon>
        <taxon>Pseudomonadati</taxon>
        <taxon>Pseudomonadota</taxon>
        <taxon>Gammaproteobacteria</taxon>
        <taxon>Vibrionales</taxon>
        <taxon>Vibrionaceae</taxon>
        <taxon>Vibrio</taxon>
    </lineage>
</organism>
<feature type="signal peptide" evidence="2">
    <location>
        <begin position="1"/>
        <end position="26"/>
    </location>
</feature>
<evidence type="ECO:0000313" key="4">
    <source>
        <dbReference type="Proteomes" id="UP000186039"/>
    </source>
</evidence>
<sequence length="190" mass="20542">MKNLINRAGYAALVLLLLSISSAANAHKFRLSVYVEGNLVEGEVYYVGGGSPPGAGAGIELIKQGAVVQSAIADEEGLFSFGEIAPDTYTVRADGGQGHVALYDLEVTEFLPQEAIADNEPSQQESSHSNSLTQQELQKAIAQAIRPLREQIDRYEAKTRLHDILGGIGYIFGLFGVLVMVRNRKQLSRP</sequence>
<keyword evidence="2" id="KW-0732">Signal</keyword>
<keyword evidence="4" id="KW-1185">Reference proteome</keyword>
<keyword evidence="1" id="KW-0812">Transmembrane</keyword>
<protein>
    <recommendedName>
        <fullName evidence="5">Cobalt ABC transporter permease</fullName>
    </recommendedName>
</protein>
<reference evidence="3 4" key="1">
    <citation type="submission" date="2016-09" db="EMBL/GenBank/DDBJ databases">
        <title>Genomic Taxonomy of the Vibrionaceae.</title>
        <authorList>
            <person name="Gonzalez-Castillo A."/>
            <person name="Gomez-Gil B."/>
            <person name="Enciso-Ibarra K."/>
        </authorList>
    </citation>
    <scope>NUCLEOTIDE SEQUENCE [LARGE SCALE GENOMIC DNA]</scope>
    <source>
        <strain evidence="3 4">CAIM 1902</strain>
    </source>
</reference>
<feature type="chain" id="PRO_5046994311" description="Cobalt ABC transporter permease" evidence="2">
    <location>
        <begin position="27"/>
        <end position="190"/>
    </location>
</feature>
<keyword evidence="1" id="KW-1133">Transmembrane helix</keyword>
<feature type="transmembrane region" description="Helical" evidence="1">
    <location>
        <begin position="164"/>
        <end position="181"/>
    </location>
</feature>
<dbReference type="RefSeq" id="WP_075716440.1">
    <property type="nucleotide sequence ID" value="NZ_AP019654.1"/>
</dbReference>
<dbReference type="SUPFAM" id="SSF49478">
    <property type="entry name" value="Cna protein B-type domain"/>
    <property type="match status" value="1"/>
</dbReference>
<dbReference type="EMBL" id="MJMH01000239">
    <property type="protein sequence ID" value="OLQ84427.1"/>
    <property type="molecule type" value="Genomic_DNA"/>
</dbReference>
<keyword evidence="1" id="KW-0472">Membrane</keyword>
<evidence type="ECO:0000256" key="1">
    <source>
        <dbReference type="SAM" id="Phobius"/>
    </source>
</evidence>
<comment type="caution">
    <text evidence="3">The sequence shown here is derived from an EMBL/GenBank/DDBJ whole genome shotgun (WGS) entry which is preliminary data.</text>
</comment>
<evidence type="ECO:0000256" key="2">
    <source>
        <dbReference type="SAM" id="SignalP"/>
    </source>
</evidence>